<protein>
    <recommendedName>
        <fullName evidence="4">Peptidase</fullName>
    </recommendedName>
</protein>
<feature type="transmembrane region" description="Helical" evidence="1">
    <location>
        <begin position="16"/>
        <end position="39"/>
    </location>
</feature>
<dbReference type="STRING" id="1117702.AQZ52_04510"/>
<proteinExistence type="predicted"/>
<comment type="caution">
    <text evidence="2">The sequence shown here is derived from an EMBL/GenBank/DDBJ whole genome shotgun (WGS) entry which is preliminary data.</text>
</comment>
<dbReference type="PANTHER" id="PTHR34219">
    <property type="entry name" value="IRON-REGULATED INNER MEMBRANE PROTEIN-RELATED"/>
    <property type="match status" value="1"/>
</dbReference>
<evidence type="ECO:0000313" key="3">
    <source>
        <dbReference type="Proteomes" id="UP000058012"/>
    </source>
</evidence>
<organism evidence="2 3">
    <name type="scientific">Novosphingobium fuchskuhlense</name>
    <dbReference type="NCBI Taxonomy" id="1117702"/>
    <lineage>
        <taxon>Bacteria</taxon>
        <taxon>Pseudomonadati</taxon>
        <taxon>Pseudomonadota</taxon>
        <taxon>Alphaproteobacteria</taxon>
        <taxon>Sphingomonadales</taxon>
        <taxon>Sphingomonadaceae</taxon>
        <taxon>Novosphingobium</taxon>
    </lineage>
</organism>
<accession>A0A117UX65</accession>
<dbReference type="Proteomes" id="UP000058012">
    <property type="component" value="Unassembled WGS sequence"/>
</dbReference>
<evidence type="ECO:0000256" key="1">
    <source>
        <dbReference type="SAM" id="Phobius"/>
    </source>
</evidence>
<dbReference type="AlphaFoldDB" id="A0A117UX65"/>
<feature type="transmembrane region" description="Helical" evidence="1">
    <location>
        <begin position="143"/>
        <end position="165"/>
    </location>
</feature>
<keyword evidence="3" id="KW-1185">Reference proteome</keyword>
<feature type="transmembrane region" description="Helical" evidence="1">
    <location>
        <begin position="186"/>
        <end position="210"/>
    </location>
</feature>
<dbReference type="InterPro" id="IPR005625">
    <property type="entry name" value="PepSY-ass_TM"/>
</dbReference>
<evidence type="ECO:0000313" key="2">
    <source>
        <dbReference type="EMBL" id="KUR72511.1"/>
    </source>
</evidence>
<gene>
    <name evidence="2" type="ORF">AQZ52_04510</name>
</gene>
<dbReference type="Pfam" id="PF03929">
    <property type="entry name" value="PepSY_TM"/>
    <property type="match status" value="1"/>
</dbReference>
<keyword evidence="1" id="KW-0472">Membrane</keyword>
<evidence type="ECO:0008006" key="4">
    <source>
        <dbReference type="Google" id="ProtNLM"/>
    </source>
</evidence>
<reference evidence="2 3" key="1">
    <citation type="submission" date="2015-10" db="EMBL/GenBank/DDBJ databases">
        <title>Draft genome sequence of Novosphingobium fuchskuhlense DSM 25065 isolated from a surface water sample of the southwest basin of Lake Grosse Fuchskuhle.</title>
        <authorList>
            <person name="Ruckert C."/>
            <person name="Winkler A."/>
            <person name="Glaeser J."/>
            <person name="Grossart H.-P."/>
            <person name="Kalinowski J."/>
            <person name="Glaeser S."/>
        </authorList>
    </citation>
    <scope>NUCLEOTIDE SEQUENCE [LARGE SCALE GENOMIC DNA]</scope>
    <source>
        <strain evidence="2 3">FNE08-7</strain>
    </source>
</reference>
<sequence length="348" mass="37010">MSGGQVRTVLRSIHRWASLVLGLPIALIAASGAAVDYWFEIDALAAPSFYAGDSAGPPLPLDRLAEAAHRAVPDARIETIFLNQDGRVAIISLTGPWGNRLRDLALGRASGRVLGARWQDEALIDRLYAFHTSLLLDDGARPLVLGLAVVFLALLASGAVLWWPAPARRRSALSLRLAPGARLIDLHAKAGIFSLALTVLAGVTAVILLLPLQADESASPPPAALPRSPMQPLQGLLDAALSASPGWQAVNLVGPENSDGPLRVILWRPAGLIRSEALRIVTVQRGARAVAELPGSDRHETARSLHNGRIGGELGRAAMAFAALLPLALWLTGALVWWRKAKAQRRHS</sequence>
<keyword evidence="1" id="KW-1133">Transmembrane helix</keyword>
<dbReference type="EMBL" id="LLZS01000003">
    <property type="protein sequence ID" value="KUR72511.1"/>
    <property type="molecule type" value="Genomic_DNA"/>
</dbReference>
<name>A0A117UX65_9SPHN</name>
<dbReference type="OrthoDB" id="9791166at2"/>
<keyword evidence="1" id="KW-0812">Transmembrane</keyword>
<feature type="transmembrane region" description="Helical" evidence="1">
    <location>
        <begin position="317"/>
        <end position="338"/>
    </location>
</feature>